<dbReference type="AlphaFoldDB" id="K9CR69"/>
<name>K9CR69_SPHYA</name>
<comment type="caution">
    <text evidence="1">The sequence shown here is derived from an EMBL/GenBank/DDBJ whole genome shotgun (WGS) entry which is preliminary data.</text>
</comment>
<dbReference type="Proteomes" id="UP000009887">
    <property type="component" value="Unassembled WGS sequence"/>
</dbReference>
<reference evidence="1 2" key="1">
    <citation type="submission" date="2012-09" db="EMBL/GenBank/DDBJ databases">
        <title>The Genome Sequence of Sphingobium yanoikuyae ATCC 51230.</title>
        <authorList>
            <consortium name="The Broad Institute Genome Sequencing Platform"/>
            <person name="Earl A."/>
            <person name="Ward D."/>
            <person name="Feldgarden M."/>
            <person name="Gevers D."/>
            <person name="Huys G."/>
            <person name="Walker B."/>
            <person name="Young S.K."/>
            <person name="Zeng Q."/>
            <person name="Gargeya S."/>
            <person name="Fitzgerald M."/>
            <person name="Haas B."/>
            <person name="Abouelleil A."/>
            <person name="Alvarado L."/>
            <person name="Arachchi H.M."/>
            <person name="Berlin A.M."/>
            <person name="Chapman S.B."/>
            <person name="Goldberg J."/>
            <person name="Griggs A."/>
            <person name="Gujja S."/>
            <person name="Hansen M."/>
            <person name="Howarth C."/>
            <person name="Imamovic A."/>
            <person name="Larimer J."/>
            <person name="McCowen C."/>
            <person name="Montmayeur A."/>
            <person name="Murphy C."/>
            <person name="Neiman D."/>
            <person name="Pearson M."/>
            <person name="Priest M."/>
            <person name="Roberts A."/>
            <person name="Saif S."/>
            <person name="Shea T."/>
            <person name="Sisk P."/>
            <person name="Sykes S."/>
            <person name="Wortman J."/>
            <person name="Nusbaum C."/>
            <person name="Birren B."/>
        </authorList>
    </citation>
    <scope>NUCLEOTIDE SEQUENCE [LARGE SCALE GENOMIC DNA]</scope>
    <source>
        <strain evidence="1 2">ATCC 51230</strain>
    </source>
</reference>
<dbReference type="HOGENOM" id="CLU_1936785_0_0_5"/>
<protein>
    <recommendedName>
        <fullName evidence="3">Antitoxin Xre/MbcA/ParS-like toxin-binding domain-containing protein</fullName>
    </recommendedName>
</protein>
<evidence type="ECO:0000313" key="2">
    <source>
        <dbReference type="Proteomes" id="UP000009887"/>
    </source>
</evidence>
<accession>K9CR69</accession>
<proteinExistence type="predicted"/>
<dbReference type="EMBL" id="AGZU01000015">
    <property type="protein sequence ID" value="EKU73436.1"/>
    <property type="molecule type" value="Genomic_DNA"/>
</dbReference>
<gene>
    <name evidence="1" type="ORF">HMPREF9718_03905</name>
</gene>
<sequence length="130" mass="14374">MNAEARTEVLMSAEWLTAAQLSELAGFSGQNASAQPNKWKRDGKIFAVRQQGNDYYPGYALDADARYRPLKGLAPILKRFGNDLEDWDIAIWFASVNSFLGGVRPMDMLKSDPDRVLAAAQDEIDGVLHG</sequence>
<evidence type="ECO:0000313" key="1">
    <source>
        <dbReference type="EMBL" id="EKU73436.1"/>
    </source>
</evidence>
<dbReference type="PATRIC" id="fig|883163.3.peg.3942"/>
<organism evidence="1 2">
    <name type="scientific">Sphingobium yanoikuyae ATCC 51230</name>
    <dbReference type="NCBI Taxonomy" id="883163"/>
    <lineage>
        <taxon>Bacteria</taxon>
        <taxon>Pseudomonadati</taxon>
        <taxon>Pseudomonadota</taxon>
        <taxon>Alphaproteobacteria</taxon>
        <taxon>Sphingomonadales</taxon>
        <taxon>Sphingomonadaceae</taxon>
        <taxon>Sphingobium</taxon>
    </lineage>
</organism>
<keyword evidence="2" id="KW-1185">Reference proteome</keyword>
<evidence type="ECO:0008006" key="3">
    <source>
        <dbReference type="Google" id="ProtNLM"/>
    </source>
</evidence>